<evidence type="ECO:0000256" key="8">
    <source>
        <dbReference type="ARBA" id="ARBA00022801"/>
    </source>
</evidence>
<evidence type="ECO:0000256" key="16">
    <source>
        <dbReference type="PIRSR" id="PIRSR000894-2"/>
    </source>
</evidence>
<dbReference type="PANTHER" id="PTHR20963">
    <property type="entry name" value="MULTIPLE INOSITOL POLYPHOSPHATE PHOSPHATASE-RELATED"/>
    <property type="match status" value="1"/>
</dbReference>
<feature type="disulfide bond" evidence="16">
    <location>
        <begin position="405"/>
        <end position="412"/>
    </location>
</feature>
<comment type="subcellular location">
    <subcellularLocation>
        <location evidence="1">Cell membrane</location>
    </subcellularLocation>
</comment>
<evidence type="ECO:0000256" key="17">
    <source>
        <dbReference type="SAM" id="SignalP"/>
    </source>
</evidence>
<evidence type="ECO:0000256" key="4">
    <source>
        <dbReference type="ARBA" id="ARBA00013040"/>
    </source>
</evidence>
<dbReference type="PIRSF" id="PIRSF000894">
    <property type="entry name" value="Acid_phosphatase"/>
    <property type="match status" value="1"/>
</dbReference>
<comment type="catalytic activity">
    <reaction evidence="14">
        <text>1D-myo-inositol hexakisphosphate + H2O = 1D-myo-inositol 1,2,4,5,6-pentakisphosphate + phosphate</text>
        <dbReference type="Rhea" id="RHEA:16989"/>
        <dbReference type="ChEBI" id="CHEBI:15377"/>
        <dbReference type="ChEBI" id="CHEBI:43474"/>
        <dbReference type="ChEBI" id="CHEBI:57798"/>
        <dbReference type="ChEBI" id="CHEBI:58130"/>
        <dbReference type="EC" id="3.1.3.62"/>
    </reaction>
    <physiologicalReaction direction="left-to-right" evidence="14">
        <dbReference type="Rhea" id="RHEA:16990"/>
    </physiologicalReaction>
</comment>
<evidence type="ECO:0000256" key="1">
    <source>
        <dbReference type="ARBA" id="ARBA00004236"/>
    </source>
</evidence>
<dbReference type="InterPro" id="IPR016274">
    <property type="entry name" value="Histidine_acid_Pase_euk"/>
</dbReference>
<dbReference type="GO" id="GO:0003993">
    <property type="term" value="F:acid phosphatase activity"/>
    <property type="evidence" value="ECO:0007669"/>
    <property type="project" value="TreeGrafter"/>
</dbReference>
<dbReference type="InterPro" id="IPR033379">
    <property type="entry name" value="Acid_Pase_AS"/>
</dbReference>
<dbReference type="CDD" id="cd07061">
    <property type="entry name" value="HP_HAP_like"/>
    <property type="match status" value="1"/>
</dbReference>
<comment type="catalytic activity">
    <reaction evidence="12">
        <text>1D-myo-inositol 1,2,5,6-tetrakisphosphate + H2O = 1D-myo-inositol 1,2,6-trisphosphate + phosphate</text>
        <dbReference type="Rhea" id="RHEA:77119"/>
        <dbReference type="ChEBI" id="CHEBI:15377"/>
        <dbReference type="ChEBI" id="CHEBI:43474"/>
        <dbReference type="ChEBI" id="CHEBI:195535"/>
        <dbReference type="ChEBI" id="CHEBI:195537"/>
        <dbReference type="EC" id="3.1.3.62"/>
    </reaction>
    <physiologicalReaction direction="left-to-right" evidence="12">
        <dbReference type="Rhea" id="RHEA:77120"/>
    </physiologicalReaction>
</comment>
<evidence type="ECO:0000256" key="6">
    <source>
        <dbReference type="ARBA" id="ARBA00022475"/>
    </source>
</evidence>
<feature type="disulfide bond" evidence="16">
    <location>
        <begin position="260"/>
        <end position="275"/>
    </location>
</feature>
<feature type="signal peptide" evidence="17">
    <location>
        <begin position="1"/>
        <end position="25"/>
    </location>
</feature>
<feature type="disulfide bond" evidence="16">
    <location>
        <begin position="65"/>
        <end position="384"/>
    </location>
</feature>
<keyword evidence="16" id="KW-1015">Disulfide bond</keyword>
<dbReference type="PROSITE" id="PS00616">
    <property type="entry name" value="HIS_ACID_PHOSPHAT_1"/>
    <property type="match status" value="1"/>
</dbReference>
<evidence type="ECO:0000256" key="2">
    <source>
        <dbReference type="ARBA" id="ARBA00008422"/>
    </source>
</evidence>
<comment type="catalytic activity">
    <reaction evidence="13">
        <text>1D-myo-inositol 1,2,4,5,6-pentakisphosphate + H2O = 1D-myo-inositol 1,2,5,6-tetrakisphosphate + phosphate</text>
        <dbReference type="Rhea" id="RHEA:77115"/>
        <dbReference type="ChEBI" id="CHEBI:15377"/>
        <dbReference type="ChEBI" id="CHEBI:43474"/>
        <dbReference type="ChEBI" id="CHEBI:57798"/>
        <dbReference type="ChEBI" id="CHEBI:195535"/>
        <dbReference type="EC" id="3.1.3.62"/>
    </reaction>
    <physiologicalReaction direction="left-to-right" evidence="13">
        <dbReference type="Rhea" id="RHEA:77116"/>
    </physiologicalReaction>
</comment>
<evidence type="ECO:0000256" key="5">
    <source>
        <dbReference type="ARBA" id="ARBA00018097"/>
    </source>
</evidence>
<dbReference type="AlphaFoldDB" id="A0A2M4ASX3"/>
<organism evidence="18">
    <name type="scientific">Anopheles triannulatus</name>
    <dbReference type="NCBI Taxonomy" id="58253"/>
    <lineage>
        <taxon>Eukaryota</taxon>
        <taxon>Metazoa</taxon>
        <taxon>Ecdysozoa</taxon>
        <taxon>Arthropoda</taxon>
        <taxon>Hexapoda</taxon>
        <taxon>Insecta</taxon>
        <taxon>Pterygota</taxon>
        <taxon>Neoptera</taxon>
        <taxon>Endopterygota</taxon>
        <taxon>Diptera</taxon>
        <taxon>Nematocera</taxon>
        <taxon>Culicoidea</taxon>
        <taxon>Culicidae</taxon>
        <taxon>Anophelinae</taxon>
        <taxon>Anopheles</taxon>
    </lineage>
</organism>
<dbReference type="GO" id="GO:0034417">
    <property type="term" value="F:bisphosphoglycerate 3-phosphatase activity"/>
    <property type="evidence" value="ECO:0007669"/>
    <property type="project" value="UniProtKB-EC"/>
</dbReference>
<dbReference type="FunFam" id="3.40.50.1240:FF:000014">
    <property type="entry name" value="Multiple inositol polyphosphate phosphatase 1"/>
    <property type="match status" value="1"/>
</dbReference>
<protein>
    <recommendedName>
        <fullName evidence="5">Multiple inositol polyphosphate phosphatase 1</fullName>
        <ecNumber evidence="4">3.1.3.62</ecNumber>
        <ecNumber evidence="3">3.1.3.80</ecNumber>
    </recommendedName>
    <alternativeName>
        <fullName evidence="11">2,3-bisphosphoglycerate 3-phosphatase</fullName>
    </alternativeName>
</protein>
<evidence type="ECO:0000256" key="13">
    <source>
        <dbReference type="ARBA" id="ARBA00043671"/>
    </source>
</evidence>
<comment type="similarity">
    <text evidence="2">Belongs to the histidine acid phosphatase family. MINPP1 subfamily.</text>
</comment>
<evidence type="ECO:0000256" key="14">
    <source>
        <dbReference type="ARBA" id="ARBA00043691"/>
    </source>
</evidence>
<dbReference type="GO" id="GO:0005886">
    <property type="term" value="C:plasma membrane"/>
    <property type="evidence" value="ECO:0007669"/>
    <property type="project" value="UniProtKB-SubCell"/>
</dbReference>
<evidence type="ECO:0000256" key="7">
    <source>
        <dbReference type="ARBA" id="ARBA00022729"/>
    </source>
</evidence>
<sequence length="447" mass="52152">MLFLSVSRTVLFCGLCLCLYPVAHSDRWCADNTSRDIVYRRLGTKTPYRHILNKDVRNIATVDGCSLSKIWGLFRHGTRNPSESIINHMHGTLVGLQRDIVEHGRMCRDNIAQFEAWKPQVTVADAKLLVREGGTELFRLGERFRKRFAGQLPDRYDPDRFYIKYTHTERAEYSARNFTLGLFAREEPIKYPEPLARDPVLRFYKGCDKWRNAVKENPYAYQEVDRFGSSSEMRGVVEKLSKRIGTFVSPEEIHAMYQTCAFETAWNERESSPWCLLFDKETLSVLEYSQDLKYYWVDGYGYELTYRQACAAFRDLFERFDSPTAPAFTFYFTHSGTLLKSLAFLGLYRDSEPLVAQHYRYKRKWRVSHIDAFGSNLYFAMYRCPNGTQSVGLYHQERLTPIPGCPEGTLLCSYEHFKKLYDDRIEQCDFDAMCSEPFVPTSPKDEL</sequence>
<dbReference type="SUPFAM" id="SSF53254">
    <property type="entry name" value="Phosphoglycerate mutase-like"/>
    <property type="match status" value="1"/>
</dbReference>
<reference evidence="18" key="1">
    <citation type="submission" date="2018-01" db="EMBL/GenBank/DDBJ databases">
        <title>An insight into the sialome of Amazonian anophelines.</title>
        <authorList>
            <person name="Ribeiro J.M."/>
            <person name="Scarpassa V."/>
            <person name="Calvo E."/>
        </authorList>
    </citation>
    <scope>NUCLEOTIDE SEQUENCE</scope>
    <source>
        <tissue evidence="18">Salivary glands</tissue>
    </source>
</reference>
<proteinExistence type="inferred from homology"/>
<keyword evidence="9" id="KW-0472">Membrane</keyword>
<evidence type="ECO:0000256" key="15">
    <source>
        <dbReference type="ARBA" id="ARBA00043832"/>
    </source>
</evidence>
<feature type="chain" id="PRO_5014954123" description="Multiple inositol polyphosphate phosphatase 1" evidence="17">
    <location>
        <begin position="26"/>
        <end position="447"/>
    </location>
</feature>
<dbReference type="EC" id="3.1.3.62" evidence="4"/>
<evidence type="ECO:0000256" key="11">
    <source>
        <dbReference type="ARBA" id="ARBA00031642"/>
    </source>
</evidence>
<accession>A0A2M4ASX3</accession>
<dbReference type="InterPro" id="IPR000560">
    <property type="entry name" value="His_Pase_clade-2"/>
</dbReference>
<name>A0A2M4ASX3_9DIPT</name>
<dbReference type="InterPro" id="IPR029033">
    <property type="entry name" value="His_PPase_superfam"/>
</dbReference>
<dbReference type="EC" id="3.1.3.80" evidence="3"/>
<evidence type="ECO:0000256" key="12">
    <source>
        <dbReference type="ARBA" id="ARBA00043668"/>
    </source>
</evidence>
<keyword evidence="10" id="KW-0325">Glycoprotein</keyword>
<evidence type="ECO:0000313" key="18">
    <source>
        <dbReference type="EMBL" id="MBW43879.1"/>
    </source>
</evidence>
<keyword evidence="8" id="KW-0378">Hydrolase</keyword>
<evidence type="ECO:0000256" key="3">
    <source>
        <dbReference type="ARBA" id="ARBA00012976"/>
    </source>
</evidence>
<comment type="catalytic activity">
    <reaction evidence="15">
        <text>(2R)-2,3-bisphosphoglycerate + H2O = (2R)-2-phosphoglycerate + phosphate</text>
        <dbReference type="Rhea" id="RHEA:27381"/>
        <dbReference type="ChEBI" id="CHEBI:15377"/>
        <dbReference type="ChEBI" id="CHEBI:43474"/>
        <dbReference type="ChEBI" id="CHEBI:58248"/>
        <dbReference type="ChEBI" id="CHEBI:58289"/>
        <dbReference type="EC" id="3.1.3.80"/>
    </reaction>
    <physiologicalReaction direction="left-to-right" evidence="15">
        <dbReference type="Rhea" id="RHEA:27382"/>
    </physiologicalReaction>
</comment>
<dbReference type="EMBL" id="GGFK01010558">
    <property type="protein sequence ID" value="MBW43879.1"/>
    <property type="molecule type" value="Transcribed_RNA"/>
</dbReference>
<keyword evidence="6" id="KW-1003">Cell membrane</keyword>
<dbReference type="Pfam" id="PF00328">
    <property type="entry name" value="His_Phos_2"/>
    <property type="match status" value="1"/>
</dbReference>
<dbReference type="GO" id="GO:0052745">
    <property type="term" value="F:inositol phosphate phosphatase activity"/>
    <property type="evidence" value="ECO:0007669"/>
    <property type="project" value="TreeGrafter"/>
</dbReference>
<dbReference type="Gene3D" id="3.40.50.1240">
    <property type="entry name" value="Phosphoglycerate mutase-like"/>
    <property type="match status" value="1"/>
</dbReference>
<dbReference type="PANTHER" id="PTHR20963:SF51">
    <property type="entry name" value="MULTIPLE INOSITOL POLYPHOSPHATE PHOSPHATASE 1"/>
    <property type="match status" value="1"/>
</dbReference>
<keyword evidence="7 17" id="KW-0732">Signal</keyword>
<evidence type="ECO:0000256" key="9">
    <source>
        <dbReference type="ARBA" id="ARBA00023136"/>
    </source>
</evidence>
<evidence type="ECO:0000256" key="10">
    <source>
        <dbReference type="ARBA" id="ARBA00023180"/>
    </source>
</evidence>